<dbReference type="AlphaFoldDB" id="A0A1S2MBT3"/>
<comment type="caution">
    <text evidence="1">The sequence shown here is derived from an EMBL/GenBank/DDBJ whole genome shotgun (WGS) entry which is preliminary data.</text>
</comment>
<evidence type="ECO:0000313" key="2">
    <source>
        <dbReference type="Proteomes" id="UP000180057"/>
    </source>
</evidence>
<evidence type="ECO:0000313" key="1">
    <source>
        <dbReference type="EMBL" id="OIJ22238.1"/>
    </source>
</evidence>
<dbReference type="Pfam" id="PF11213">
    <property type="entry name" value="DUF3006"/>
    <property type="match status" value="1"/>
</dbReference>
<name>A0A1S2MBT3_9BACI</name>
<dbReference type="RefSeq" id="WP_071388797.1">
    <property type="nucleotide sequence ID" value="NZ_MLQS01000001.1"/>
</dbReference>
<reference evidence="1 2" key="1">
    <citation type="submission" date="2016-10" db="EMBL/GenBank/DDBJ databases">
        <title>Draft genome sequences of four alkaliphilic bacteria belonging to the Anaerobacillus genus.</title>
        <authorList>
            <person name="Bassil N.M."/>
            <person name="Lloyd J.R."/>
        </authorList>
    </citation>
    <scope>NUCLEOTIDE SEQUENCE [LARGE SCALE GENOMIC DNA]</scope>
    <source>
        <strain evidence="1 2">DSM 22531</strain>
    </source>
</reference>
<organism evidence="1 2">
    <name type="scientific">Anaerobacillus alkalidiazotrophicus</name>
    <dbReference type="NCBI Taxonomy" id="472963"/>
    <lineage>
        <taxon>Bacteria</taxon>
        <taxon>Bacillati</taxon>
        <taxon>Bacillota</taxon>
        <taxon>Bacilli</taxon>
        <taxon>Bacillales</taxon>
        <taxon>Bacillaceae</taxon>
        <taxon>Anaerobacillus</taxon>
    </lineage>
</organism>
<dbReference type="InterPro" id="IPR021377">
    <property type="entry name" value="DUF3006"/>
</dbReference>
<gene>
    <name evidence="1" type="ORF">BKP45_06230</name>
</gene>
<sequence length="85" mass="9582">MKGIIDRIIDGKWAVILVGKDETEYNVPIEKLPLKAKEGSVVSVKLEGNVVVSMNLLEDATNSQKNIINDKMNLLKSRQRSNFKR</sequence>
<proteinExistence type="predicted"/>
<keyword evidence="2" id="KW-1185">Reference proteome</keyword>
<accession>A0A1S2MBT3</accession>
<protein>
    <recommendedName>
        <fullName evidence="3">DUF3006 domain-containing protein</fullName>
    </recommendedName>
</protein>
<dbReference type="Proteomes" id="UP000180057">
    <property type="component" value="Unassembled WGS sequence"/>
</dbReference>
<evidence type="ECO:0008006" key="3">
    <source>
        <dbReference type="Google" id="ProtNLM"/>
    </source>
</evidence>
<dbReference type="OrthoDB" id="2366034at2"/>
<dbReference type="EMBL" id="MLQS01000001">
    <property type="protein sequence ID" value="OIJ22238.1"/>
    <property type="molecule type" value="Genomic_DNA"/>
</dbReference>